<evidence type="ECO:0000256" key="1">
    <source>
        <dbReference type="ARBA" id="ARBA00004271"/>
    </source>
</evidence>
<evidence type="ECO:0000256" key="4">
    <source>
        <dbReference type="ARBA" id="ARBA00022729"/>
    </source>
</evidence>
<protein>
    <recommendedName>
        <fullName evidence="8">NIF system FeS cluster assembly NifU N-terminal domain-containing protein</fullName>
    </recommendedName>
</protein>
<dbReference type="PANTHER" id="PTHR31279:SF7">
    <property type="entry name" value="PROTEIN EXORDIUM-LIKE 3"/>
    <property type="match status" value="1"/>
</dbReference>
<feature type="transmembrane region" description="Helical" evidence="7">
    <location>
        <begin position="186"/>
        <end position="204"/>
    </location>
</feature>
<evidence type="ECO:0000313" key="10">
    <source>
        <dbReference type="Proteomes" id="UP000701853"/>
    </source>
</evidence>
<keyword evidence="4" id="KW-0732">Signal</keyword>
<dbReference type="Pfam" id="PF01592">
    <property type="entry name" value="NifU_N"/>
    <property type="match status" value="1"/>
</dbReference>
<evidence type="ECO:0000256" key="3">
    <source>
        <dbReference type="ARBA" id="ARBA00022525"/>
    </source>
</evidence>
<feature type="compositionally biased region" description="Basic and acidic residues" evidence="6">
    <location>
        <begin position="67"/>
        <end position="80"/>
    </location>
</feature>
<dbReference type="GO" id="GO:0016226">
    <property type="term" value="P:iron-sulfur cluster assembly"/>
    <property type="evidence" value="ECO:0007669"/>
    <property type="project" value="InterPro"/>
</dbReference>
<evidence type="ECO:0000313" key="9">
    <source>
        <dbReference type="EMBL" id="KAG8483099.1"/>
    </source>
</evidence>
<keyword evidence="10" id="KW-1185">Reference proteome</keyword>
<feature type="domain" description="NIF system FeS cluster assembly NifU N-terminal" evidence="8">
    <location>
        <begin position="1"/>
        <end position="32"/>
    </location>
</feature>
<evidence type="ECO:0000256" key="2">
    <source>
        <dbReference type="ARBA" id="ARBA00022523"/>
    </source>
</evidence>
<evidence type="ECO:0000256" key="7">
    <source>
        <dbReference type="SAM" id="Phobius"/>
    </source>
</evidence>
<dbReference type="InterPro" id="IPR002871">
    <property type="entry name" value="NIF_FeS_clus_asmbl_NifU_N"/>
</dbReference>
<evidence type="ECO:0000259" key="8">
    <source>
        <dbReference type="Pfam" id="PF01592"/>
    </source>
</evidence>
<dbReference type="Proteomes" id="UP000701853">
    <property type="component" value="Chromosome 9"/>
</dbReference>
<keyword evidence="3" id="KW-0964">Secreted</keyword>
<reference evidence="9 10" key="1">
    <citation type="journal article" date="2021" name="bioRxiv">
        <title>The Gossypium anomalum genome as a resource for cotton improvement and evolutionary analysis of hybrid incompatibility.</title>
        <authorList>
            <person name="Grover C.E."/>
            <person name="Yuan D."/>
            <person name="Arick M.A."/>
            <person name="Miller E.R."/>
            <person name="Hu G."/>
            <person name="Peterson D.G."/>
            <person name="Wendel J.F."/>
            <person name="Udall J.A."/>
        </authorList>
    </citation>
    <scope>NUCLEOTIDE SEQUENCE [LARGE SCALE GENOMIC DNA]</scope>
    <source>
        <strain evidence="9">JFW-Udall</strain>
        <tissue evidence="9">Leaf</tissue>
    </source>
</reference>
<dbReference type="InterPro" id="IPR006766">
    <property type="entry name" value="EXORDIUM-like"/>
</dbReference>
<keyword evidence="2" id="KW-0052">Apoplast</keyword>
<dbReference type="PANTHER" id="PTHR31279">
    <property type="entry name" value="PROTEIN EXORDIUM-LIKE 5"/>
    <property type="match status" value="1"/>
</dbReference>
<dbReference type="EMBL" id="JAHUZN010000009">
    <property type="protein sequence ID" value="KAG8483099.1"/>
    <property type="molecule type" value="Genomic_DNA"/>
</dbReference>
<organism evidence="9 10">
    <name type="scientific">Gossypium anomalum</name>
    <dbReference type="NCBI Taxonomy" id="47600"/>
    <lineage>
        <taxon>Eukaryota</taxon>
        <taxon>Viridiplantae</taxon>
        <taxon>Streptophyta</taxon>
        <taxon>Embryophyta</taxon>
        <taxon>Tracheophyta</taxon>
        <taxon>Spermatophyta</taxon>
        <taxon>Magnoliopsida</taxon>
        <taxon>eudicotyledons</taxon>
        <taxon>Gunneridae</taxon>
        <taxon>Pentapetalae</taxon>
        <taxon>rosids</taxon>
        <taxon>malvids</taxon>
        <taxon>Malvales</taxon>
        <taxon>Malvaceae</taxon>
        <taxon>Malvoideae</taxon>
        <taxon>Gossypium</taxon>
    </lineage>
</organism>
<keyword evidence="7" id="KW-0812">Transmembrane</keyword>
<dbReference type="GO" id="GO:0051536">
    <property type="term" value="F:iron-sulfur cluster binding"/>
    <property type="evidence" value="ECO:0007669"/>
    <property type="project" value="InterPro"/>
</dbReference>
<name>A0A8J6CSL9_9ROSI</name>
<proteinExistence type="inferred from homology"/>
<comment type="caution">
    <text evidence="9">The sequence shown here is derived from an EMBL/GenBank/DDBJ whole genome shotgun (WGS) entry which is preliminary data.</text>
</comment>
<dbReference type="OrthoDB" id="2016249at2759"/>
<gene>
    <name evidence="9" type="ORF">CXB51_022014</name>
</gene>
<evidence type="ECO:0000256" key="6">
    <source>
        <dbReference type="SAM" id="MobiDB-lite"/>
    </source>
</evidence>
<accession>A0A8J6CSL9</accession>
<comment type="subcellular location">
    <subcellularLocation>
        <location evidence="1">Secreted</location>
        <location evidence="1">Extracellular space</location>
        <location evidence="1">Apoplast</location>
    </subcellularLocation>
</comment>
<dbReference type="GO" id="GO:0005506">
    <property type="term" value="F:iron ion binding"/>
    <property type="evidence" value="ECO:0007669"/>
    <property type="project" value="InterPro"/>
</dbReference>
<keyword evidence="7" id="KW-0472">Membrane</keyword>
<keyword evidence="7" id="KW-1133">Transmembrane helix</keyword>
<feature type="transmembrane region" description="Helical" evidence="7">
    <location>
        <begin position="133"/>
        <end position="154"/>
    </location>
</feature>
<feature type="region of interest" description="Disordered" evidence="6">
    <location>
        <begin position="67"/>
        <end position="87"/>
    </location>
</feature>
<sequence length="467" mass="51278">MKLQIKIEEESGKIVDACFKTFSCGSTIAKTQIELLSLSLPSNLFSSSNEMVHLVGYNEEKLSTIDHMKSHGNDHHDGDHNNAPTLNPTSSSPLYSSILALKESVCPPLPANQCPPSISLFFSSTPPAKMHQFPVLLSLIAVSILLMVTPVIGYRPWPHLKPNSSDLTLGSSKKFEGSSEFVQMRYHMGPVLTANITVHIVWYGRWQKSQKKIIREFINSISAVDAKHPSVAGWWKTVQLYTDQTGANISHTVHLGEEKNDRFYSHGKKLTRLSIQSVIKSAVTASTKPLTINPRSGLFLLLTSDDVYVQDFCGQVCGFHYFTFPSIVGYTLPYAWVGNSAKLCPGVCAYPFAVPKYMTGFKPLKSPNGDVGVDGMISVIGHEIAELATNPLVNAWYAGQDPVAPVEIADLCEGIYGTGGGGSYTGQLLNDKDGATFNMNGIRRRYLVQWVWNNILNYCTGPNALDL</sequence>
<dbReference type="GO" id="GO:0048046">
    <property type="term" value="C:apoplast"/>
    <property type="evidence" value="ECO:0007669"/>
    <property type="project" value="UniProtKB-SubCell"/>
</dbReference>
<dbReference type="Pfam" id="PF04674">
    <property type="entry name" value="Phi_1"/>
    <property type="match status" value="1"/>
</dbReference>
<evidence type="ECO:0000256" key="5">
    <source>
        <dbReference type="ARBA" id="ARBA00023591"/>
    </source>
</evidence>
<dbReference type="AlphaFoldDB" id="A0A8J6CSL9"/>
<comment type="similarity">
    <text evidence="5">Belongs to the EXORDIUM family.</text>
</comment>